<protein>
    <recommendedName>
        <fullName evidence="4">DUF3887 domain-containing protein</fullName>
    </recommendedName>
</protein>
<dbReference type="EMBL" id="AP024485">
    <property type="protein sequence ID" value="BCS88573.1"/>
    <property type="molecule type" value="Genomic_DNA"/>
</dbReference>
<feature type="chain" id="PRO_5047317751" description="DUF3887 domain-containing protein" evidence="1">
    <location>
        <begin position="21"/>
        <end position="138"/>
    </location>
</feature>
<sequence>MKRILAITALFLMISSVAMAENNATPESMAEAGFELMMKGEYVKTADTWFDSFDPSQMDPDRIEVAKRQFVAQMPMVGKCSRYDLAVRKDYGKSVVKLKYIVFTEKTPLFFTFLYCKPDQEWTALNINFSDEYTDLDE</sequence>
<reference evidence="2" key="1">
    <citation type="journal article" date="2022" name="Arch. Microbiol.">
        <title>Pseudodesulfovibrio sediminis sp. nov., a mesophilic and neutrophilic sulfate-reducing bacterium isolated from sediment of a brackish lake.</title>
        <authorList>
            <person name="Takahashi A."/>
            <person name="Kojima H."/>
            <person name="Watanabe M."/>
            <person name="Fukui M."/>
        </authorList>
    </citation>
    <scope>NUCLEOTIDE SEQUENCE</scope>
    <source>
        <strain evidence="2">SF6</strain>
    </source>
</reference>
<dbReference type="Proteomes" id="UP001053296">
    <property type="component" value="Chromosome"/>
</dbReference>
<evidence type="ECO:0008006" key="4">
    <source>
        <dbReference type="Google" id="ProtNLM"/>
    </source>
</evidence>
<gene>
    <name evidence="2" type="ORF">PSDVSF_18150</name>
</gene>
<evidence type="ECO:0000313" key="3">
    <source>
        <dbReference type="Proteomes" id="UP001053296"/>
    </source>
</evidence>
<organism evidence="2 3">
    <name type="scientific">Pseudodesulfovibrio sediminis</name>
    <dbReference type="NCBI Taxonomy" id="2810563"/>
    <lineage>
        <taxon>Bacteria</taxon>
        <taxon>Pseudomonadati</taxon>
        <taxon>Thermodesulfobacteriota</taxon>
        <taxon>Desulfovibrionia</taxon>
        <taxon>Desulfovibrionales</taxon>
        <taxon>Desulfovibrionaceae</taxon>
    </lineage>
</organism>
<name>A0ABN6EUM9_9BACT</name>
<feature type="signal peptide" evidence="1">
    <location>
        <begin position="1"/>
        <end position="20"/>
    </location>
</feature>
<proteinExistence type="predicted"/>
<keyword evidence="3" id="KW-1185">Reference proteome</keyword>
<evidence type="ECO:0000313" key="2">
    <source>
        <dbReference type="EMBL" id="BCS88573.1"/>
    </source>
</evidence>
<keyword evidence="1" id="KW-0732">Signal</keyword>
<accession>A0ABN6EUM9</accession>
<dbReference type="RefSeq" id="WP_229590559.1">
    <property type="nucleotide sequence ID" value="NZ_AP024485.1"/>
</dbReference>
<evidence type="ECO:0000256" key="1">
    <source>
        <dbReference type="SAM" id="SignalP"/>
    </source>
</evidence>